<dbReference type="EMBL" id="JAACJP010000021">
    <property type="protein sequence ID" value="KAF5378112.1"/>
    <property type="molecule type" value="Genomic_DNA"/>
</dbReference>
<dbReference type="AlphaFoldDB" id="A0A8H5M278"/>
<dbReference type="Proteomes" id="UP000565441">
    <property type="component" value="Unassembled WGS sequence"/>
</dbReference>
<name>A0A8H5M278_9AGAR</name>
<organism evidence="1 2">
    <name type="scientific">Tricholomella constricta</name>
    <dbReference type="NCBI Taxonomy" id="117010"/>
    <lineage>
        <taxon>Eukaryota</taxon>
        <taxon>Fungi</taxon>
        <taxon>Dikarya</taxon>
        <taxon>Basidiomycota</taxon>
        <taxon>Agaricomycotina</taxon>
        <taxon>Agaricomycetes</taxon>
        <taxon>Agaricomycetidae</taxon>
        <taxon>Agaricales</taxon>
        <taxon>Tricholomatineae</taxon>
        <taxon>Lyophyllaceae</taxon>
        <taxon>Tricholomella</taxon>
    </lineage>
</organism>
<comment type="caution">
    <text evidence="1">The sequence shown here is derived from an EMBL/GenBank/DDBJ whole genome shotgun (WGS) entry which is preliminary data.</text>
</comment>
<proteinExistence type="predicted"/>
<dbReference type="OrthoDB" id="2580323at2759"/>
<dbReference type="PANTHER" id="PTHR40616:SF1">
    <property type="entry name" value="LINALOOL DEHYDRATASE_ISOMERASE DOMAIN-CONTAINING PROTEIN"/>
    <property type="match status" value="1"/>
</dbReference>
<gene>
    <name evidence="1" type="ORF">D9615_007642</name>
</gene>
<sequence length="469" mass="51180">MFSFTNPTTLWFGTFKNRPDAPDPSAVYPPKLYTSYDSNMGLFVTTAWIIVMEGFRHLLEPNLVALMKESMYNATVGDGYRVGGVDGDNLYPIYSNPWYMRVMSATYVGHMMGDANMTFWDNEWARQGIAEFDRFGTLSEHFLSPFTEQFNSATYTGVTLFALSLWGYMPANSTIAGRAADIVATTWESVGNLWNPTLKTLGGPWDRSYGFSMKSYFGILGVQIAGIVGGLDDDSAPLPSPLVGSEHYGDAAIIALVPLVSKFHDRYVSPTVRSKLVRLKGRGHAHFAQAVSPPFDNIAYPRNYTSWTQAGLSVGGIEVDSNVVGGPAINPSQFSPGVILWDAGHSSTGWISHFSTSRSISATASSKSLTISYPPSRAFPSLDTGSSNIMTFLISGFKHVSLGVEFMANSTSMLPGLRLTLSGNVVAQSTRMFEYGNGALNNLLYYNLTYLIPDGLEGVPEIVLAFEKI</sequence>
<protein>
    <submittedName>
        <fullName evidence="1">Uncharacterized protein</fullName>
    </submittedName>
</protein>
<dbReference type="PANTHER" id="PTHR40616">
    <property type="entry name" value="LINALOOL DEHYDRATASE_ISOMERASE DOMAIN-CONTAINING PROTEIN"/>
    <property type="match status" value="1"/>
</dbReference>
<accession>A0A8H5M278</accession>
<evidence type="ECO:0000313" key="2">
    <source>
        <dbReference type="Proteomes" id="UP000565441"/>
    </source>
</evidence>
<evidence type="ECO:0000313" key="1">
    <source>
        <dbReference type="EMBL" id="KAF5378112.1"/>
    </source>
</evidence>
<keyword evidence="2" id="KW-1185">Reference proteome</keyword>
<reference evidence="1 2" key="1">
    <citation type="journal article" date="2020" name="ISME J.">
        <title>Uncovering the hidden diversity of litter-decomposition mechanisms in mushroom-forming fungi.</title>
        <authorList>
            <person name="Floudas D."/>
            <person name="Bentzer J."/>
            <person name="Ahren D."/>
            <person name="Johansson T."/>
            <person name="Persson P."/>
            <person name="Tunlid A."/>
        </authorList>
    </citation>
    <scope>NUCLEOTIDE SEQUENCE [LARGE SCALE GENOMIC DNA]</scope>
    <source>
        <strain evidence="1 2">CBS 661.87</strain>
    </source>
</reference>